<evidence type="ECO:0000313" key="8">
    <source>
        <dbReference type="EMBL" id="NME69144.1"/>
    </source>
</evidence>
<evidence type="ECO:0000256" key="1">
    <source>
        <dbReference type="ARBA" id="ARBA00004442"/>
    </source>
</evidence>
<dbReference type="GO" id="GO:0009279">
    <property type="term" value="C:cell outer membrane"/>
    <property type="evidence" value="ECO:0007669"/>
    <property type="project" value="UniProtKB-SubCell"/>
</dbReference>
<evidence type="ECO:0000256" key="3">
    <source>
        <dbReference type="ARBA" id="ARBA00022729"/>
    </source>
</evidence>
<dbReference type="Pfam" id="PF14322">
    <property type="entry name" value="SusD-like_3"/>
    <property type="match status" value="1"/>
</dbReference>
<reference evidence="8 9" key="1">
    <citation type="submission" date="2020-04" db="EMBL/GenBank/DDBJ databases">
        <title>Flammeovirga sp. SR4, a novel species isolated from seawater.</title>
        <authorList>
            <person name="Wang X."/>
        </authorList>
    </citation>
    <scope>NUCLEOTIDE SEQUENCE [LARGE SCALE GENOMIC DNA]</scope>
    <source>
        <strain evidence="8 9">ATCC 23126</strain>
    </source>
</reference>
<evidence type="ECO:0000256" key="2">
    <source>
        <dbReference type="ARBA" id="ARBA00006275"/>
    </source>
</evidence>
<sequence length="560" mass="64302">MMKKIFNLRNIAVAALVLFNTSCTDLDLYSRTSPSTGDFYSTEAELEVAANEFYRDFMFPTDTDKYSDNVFTRSGSGHELYKGTSTSQSGIFKNRWTDCYKSITRANMMLHYMYRAENVTPEATWLRLRAEALLTRAHQYLYLATHYGDVPLLLEPIPLEEAYDIRRTDKEAVIDQAMDDLDFAIEYLPEEYVTADVQRFTKASALAIKSRYALYAKRYKVAAEAAKALMDDGKYELYPSYRELFLEDGQNSSEVIIALPQSVAYEEKKNIQYEIQRNVGGYASTTPTYELIDSYETAEGLRIDDEDASYSYLNPFNNRDPRLKMSILTPGDSLMNMHWEPFKKETWDIQEEKSIKNMDSWLSNTQGSANPAGLLFKKGISDAMRGSFDLVDVDIILYRFAETLLIYAEAKLELGEIDQTVLDAINKVRQRAYAQQIAEGGAYPEVTTTEADKLREIIRRERRVELANEGLRYMDLVRWNLADKALNRPMLGLKTEGISEESNMFSAIAEFDENGLPTYDHVLDNHNILLNRVFPERQYIWPIPFQESVTNPNLGQNPGW</sequence>
<dbReference type="InterPro" id="IPR011990">
    <property type="entry name" value="TPR-like_helical_dom_sf"/>
</dbReference>
<dbReference type="InterPro" id="IPR033985">
    <property type="entry name" value="SusD-like_N"/>
</dbReference>
<evidence type="ECO:0000256" key="5">
    <source>
        <dbReference type="ARBA" id="ARBA00023237"/>
    </source>
</evidence>
<keyword evidence="5" id="KW-0998">Cell outer membrane</keyword>
<comment type="subcellular location">
    <subcellularLocation>
        <location evidence="1">Cell outer membrane</location>
    </subcellularLocation>
</comment>
<evidence type="ECO:0000313" key="9">
    <source>
        <dbReference type="Proteomes" id="UP000576082"/>
    </source>
</evidence>
<gene>
    <name evidence="8" type="ORF">HHU12_14305</name>
</gene>
<proteinExistence type="inferred from homology"/>
<dbReference type="Gene3D" id="1.25.40.390">
    <property type="match status" value="1"/>
</dbReference>
<protein>
    <submittedName>
        <fullName evidence="8">RagB/SusD family nutrient uptake outer membrane protein</fullName>
    </submittedName>
</protein>
<keyword evidence="4" id="KW-0472">Membrane</keyword>
<comment type="caution">
    <text evidence="8">The sequence shown here is derived from an EMBL/GenBank/DDBJ whole genome shotgun (WGS) entry which is preliminary data.</text>
</comment>
<accession>A0A7X9RV11</accession>
<dbReference type="Pfam" id="PF07980">
    <property type="entry name" value="SusD_RagB"/>
    <property type="match status" value="1"/>
</dbReference>
<evidence type="ECO:0000259" key="6">
    <source>
        <dbReference type="Pfam" id="PF07980"/>
    </source>
</evidence>
<dbReference type="SUPFAM" id="SSF48452">
    <property type="entry name" value="TPR-like"/>
    <property type="match status" value="1"/>
</dbReference>
<comment type="similarity">
    <text evidence="2">Belongs to the SusD family.</text>
</comment>
<feature type="domain" description="RagB/SusD" evidence="6">
    <location>
        <begin position="266"/>
        <end position="560"/>
    </location>
</feature>
<evidence type="ECO:0000256" key="4">
    <source>
        <dbReference type="ARBA" id="ARBA00023136"/>
    </source>
</evidence>
<keyword evidence="3" id="KW-0732">Signal</keyword>
<name>A0A7X9RV11_9BACT</name>
<dbReference type="AlphaFoldDB" id="A0A7X9RV11"/>
<feature type="domain" description="SusD-like N-terminal" evidence="7">
    <location>
        <begin position="59"/>
        <end position="213"/>
    </location>
</feature>
<dbReference type="RefSeq" id="WP_169657430.1">
    <property type="nucleotide sequence ID" value="NZ_JABANE010000036.1"/>
</dbReference>
<organism evidence="8 9">
    <name type="scientific">Flammeovirga aprica JL-4</name>
    <dbReference type="NCBI Taxonomy" id="694437"/>
    <lineage>
        <taxon>Bacteria</taxon>
        <taxon>Pseudomonadati</taxon>
        <taxon>Bacteroidota</taxon>
        <taxon>Cytophagia</taxon>
        <taxon>Cytophagales</taxon>
        <taxon>Flammeovirgaceae</taxon>
        <taxon>Flammeovirga</taxon>
    </lineage>
</organism>
<dbReference type="InterPro" id="IPR012944">
    <property type="entry name" value="SusD_RagB_dom"/>
</dbReference>
<dbReference type="EMBL" id="JABANE010000036">
    <property type="protein sequence ID" value="NME69144.1"/>
    <property type="molecule type" value="Genomic_DNA"/>
</dbReference>
<keyword evidence="9" id="KW-1185">Reference proteome</keyword>
<dbReference type="Proteomes" id="UP000576082">
    <property type="component" value="Unassembled WGS sequence"/>
</dbReference>
<evidence type="ECO:0000259" key="7">
    <source>
        <dbReference type="Pfam" id="PF14322"/>
    </source>
</evidence>